<evidence type="ECO:0000313" key="11">
    <source>
        <dbReference type="Proteomes" id="UP000240883"/>
    </source>
</evidence>
<comment type="similarity">
    <text evidence="1">Belongs to the multicopper oxidase family.</text>
</comment>
<evidence type="ECO:0000256" key="5">
    <source>
        <dbReference type="ARBA" id="ARBA00023008"/>
    </source>
</evidence>
<dbReference type="InterPro" id="IPR001117">
    <property type="entry name" value="Cu-oxidase_2nd"/>
</dbReference>
<evidence type="ECO:0000256" key="1">
    <source>
        <dbReference type="ARBA" id="ARBA00010609"/>
    </source>
</evidence>
<evidence type="ECO:0000256" key="3">
    <source>
        <dbReference type="ARBA" id="ARBA00022729"/>
    </source>
</evidence>
<accession>A0A2T2PC57</accession>
<dbReference type="Pfam" id="PF07731">
    <property type="entry name" value="Cu-oxidase_2"/>
    <property type="match status" value="1"/>
</dbReference>
<feature type="domain" description="Plastocyanin-like" evidence="7">
    <location>
        <begin position="152"/>
        <end position="267"/>
    </location>
</feature>
<dbReference type="PANTHER" id="PTHR11709:SF361">
    <property type="entry name" value="IRON TRANSPORT MULTICOPPER OXIDASE FET3"/>
    <property type="match status" value="1"/>
</dbReference>
<feature type="domain" description="Plastocyanin-like" evidence="8">
    <location>
        <begin position="369"/>
        <end position="498"/>
    </location>
</feature>
<dbReference type="InterPro" id="IPR033138">
    <property type="entry name" value="Cu_oxidase_CS"/>
</dbReference>
<dbReference type="PANTHER" id="PTHR11709">
    <property type="entry name" value="MULTI-COPPER OXIDASE"/>
    <property type="match status" value="1"/>
</dbReference>
<dbReference type="InterPro" id="IPR011706">
    <property type="entry name" value="Cu-oxidase_C"/>
</dbReference>
<dbReference type="GO" id="GO:0033215">
    <property type="term" value="P:reductive iron assimilation"/>
    <property type="evidence" value="ECO:0007669"/>
    <property type="project" value="TreeGrafter"/>
</dbReference>
<proteinExistence type="inferred from homology"/>
<dbReference type="InterPro" id="IPR045087">
    <property type="entry name" value="Cu-oxidase_fam"/>
</dbReference>
<dbReference type="PROSITE" id="PS00079">
    <property type="entry name" value="MULTICOPPER_OXIDASE1"/>
    <property type="match status" value="1"/>
</dbReference>
<dbReference type="GO" id="GO:0004322">
    <property type="term" value="F:ferroxidase activity"/>
    <property type="evidence" value="ECO:0007669"/>
    <property type="project" value="TreeGrafter"/>
</dbReference>
<dbReference type="InterPro" id="IPR011707">
    <property type="entry name" value="Cu-oxidase-like_N"/>
</dbReference>
<evidence type="ECO:0000256" key="4">
    <source>
        <dbReference type="ARBA" id="ARBA00023002"/>
    </source>
</evidence>
<dbReference type="GO" id="GO:0005507">
    <property type="term" value="F:copper ion binding"/>
    <property type="evidence" value="ECO:0007669"/>
    <property type="project" value="InterPro"/>
</dbReference>
<evidence type="ECO:0008006" key="12">
    <source>
        <dbReference type="Google" id="ProtNLM"/>
    </source>
</evidence>
<keyword evidence="2" id="KW-0479">Metal-binding</keyword>
<evidence type="ECO:0000256" key="2">
    <source>
        <dbReference type="ARBA" id="ARBA00022723"/>
    </source>
</evidence>
<keyword evidence="3 6" id="KW-0732">Signal</keyword>
<dbReference type="OrthoDB" id="2121828at2759"/>
<gene>
    <name evidence="10" type="ORF">BS50DRAFT_36444</name>
</gene>
<organism evidence="10 11">
    <name type="scientific">Corynespora cassiicola Philippines</name>
    <dbReference type="NCBI Taxonomy" id="1448308"/>
    <lineage>
        <taxon>Eukaryota</taxon>
        <taxon>Fungi</taxon>
        <taxon>Dikarya</taxon>
        <taxon>Ascomycota</taxon>
        <taxon>Pezizomycotina</taxon>
        <taxon>Dothideomycetes</taxon>
        <taxon>Pleosporomycetidae</taxon>
        <taxon>Pleosporales</taxon>
        <taxon>Corynesporascaceae</taxon>
        <taxon>Corynespora</taxon>
    </lineage>
</organism>
<reference evidence="10 11" key="1">
    <citation type="journal article" date="2018" name="Front. Microbiol.">
        <title>Genome-Wide Analysis of Corynespora cassiicola Leaf Fall Disease Putative Effectors.</title>
        <authorList>
            <person name="Lopez D."/>
            <person name="Ribeiro S."/>
            <person name="Label P."/>
            <person name="Fumanal B."/>
            <person name="Venisse J.S."/>
            <person name="Kohler A."/>
            <person name="de Oliveira R.R."/>
            <person name="Labutti K."/>
            <person name="Lipzen A."/>
            <person name="Lail K."/>
            <person name="Bauer D."/>
            <person name="Ohm R.A."/>
            <person name="Barry K.W."/>
            <person name="Spatafora J."/>
            <person name="Grigoriev I.V."/>
            <person name="Martin F.M."/>
            <person name="Pujade-Renaud V."/>
        </authorList>
    </citation>
    <scope>NUCLEOTIDE SEQUENCE [LARGE SCALE GENOMIC DNA]</scope>
    <source>
        <strain evidence="10 11">Philippines</strain>
    </source>
</reference>
<name>A0A2T2PC57_CORCC</name>
<dbReference type="Pfam" id="PF00394">
    <property type="entry name" value="Cu-oxidase"/>
    <property type="match status" value="1"/>
</dbReference>
<evidence type="ECO:0000259" key="8">
    <source>
        <dbReference type="Pfam" id="PF07731"/>
    </source>
</evidence>
<evidence type="ECO:0000259" key="9">
    <source>
        <dbReference type="Pfam" id="PF07732"/>
    </source>
</evidence>
<evidence type="ECO:0000313" key="10">
    <source>
        <dbReference type="EMBL" id="PSN75263.1"/>
    </source>
</evidence>
<keyword evidence="5" id="KW-0186">Copper</keyword>
<feature type="signal peptide" evidence="6">
    <location>
        <begin position="1"/>
        <end position="18"/>
    </location>
</feature>
<keyword evidence="4" id="KW-0560">Oxidoreductase</keyword>
<dbReference type="CDD" id="cd13877">
    <property type="entry name" value="CuRO_2_Fet3p_like"/>
    <property type="match status" value="1"/>
</dbReference>
<dbReference type="InterPro" id="IPR044130">
    <property type="entry name" value="CuRO_2_Fet3-like"/>
</dbReference>
<dbReference type="GO" id="GO:0010106">
    <property type="term" value="P:cellular response to iron ion starvation"/>
    <property type="evidence" value="ECO:0007669"/>
    <property type="project" value="TreeGrafter"/>
</dbReference>
<protein>
    <recommendedName>
        <fullName evidence="12">Multicopper oxidase</fullName>
    </recommendedName>
</protein>
<dbReference type="Pfam" id="PF07732">
    <property type="entry name" value="Cu-oxidase_3"/>
    <property type="match status" value="1"/>
</dbReference>
<evidence type="ECO:0000259" key="7">
    <source>
        <dbReference type="Pfam" id="PF00394"/>
    </source>
</evidence>
<dbReference type="PROSITE" id="PS00080">
    <property type="entry name" value="MULTICOPPER_OXIDASE2"/>
    <property type="match status" value="1"/>
</dbReference>
<dbReference type="GO" id="GO:0033573">
    <property type="term" value="C:high-affinity iron permease complex"/>
    <property type="evidence" value="ECO:0007669"/>
    <property type="project" value="TreeGrafter"/>
</dbReference>
<sequence>MTPFVLFLAFLHVSLSFAKTVTYDFDVGWVSAAPDGFVRPVIGINGQWPNPTIEANVNDTIVVNLRNSLGNESTSLHFHGMWQQGSGTSDGPVGVAQCTINPGQSYTYTFKAYPAGTHWYHSHTKGQYPDGLRGKMIIHDTNWEKSLKIDEQIYLSMSDWYHTQQPFLINQYLSPDNRNGNVATPDSFLFNDARKAPEFVFEPGKRYLLRIVSFSALACGQFHIEGHPLSVVAIDGVPTHPKDATTIIVCAGQSYDVVVTGKENANNNVQYIAKMSPDMLTGPPPRDEDITVIGEILYEVLGSLLDLLSGLLDPSWKPDTNTILNDMTLTPLDDQPLLKNPQSNIVLRTNQTYYEGIGSRIGLGDQPWTEPKVPSLYTALSTGEAASQASTYGIGTDPWVIKSGHVVQVYMENPQVWPHPMHLHGHVFQVVSRGAGSWDGNEGNLPAVPMKRDNVVIPANGYVVLRFRADNPGVWFFHCHIDLHLVGGMAATFIEAPEVLQATQSIPAAGVGLCAAVGKVASGNCAGQQGAMSWAQGTDQCNTIFNSKAGSYGALVYPPS</sequence>
<dbReference type="EMBL" id="KZ678128">
    <property type="protein sequence ID" value="PSN75263.1"/>
    <property type="molecule type" value="Genomic_DNA"/>
</dbReference>
<dbReference type="AlphaFoldDB" id="A0A2T2PC57"/>
<dbReference type="Proteomes" id="UP000240883">
    <property type="component" value="Unassembled WGS sequence"/>
</dbReference>
<dbReference type="SUPFAM" id="SSF49503">
    <property type="entry name" value="Cupredoxins"/>
    <property type="match status" value="3"/>
</dbReference>
<keyword evidence="11" id="KW-1185">Reference proteome</keyword>
<dbReference type="InterPro" id="IPR008972">
    <property type="entry name" value="Cupredoxin"/>
</dbReference>
<dbReference type="Gene3D" id="2.60.40.420">
    <property type="entry name" value="Cupredoxins - blue copper proteins"/>
    <property type="match status" value="3"/>
</dbReference>
<dbReference type="STRING" id="1448308.A0A2T2PC57"/>
<feature type="domain" description="Plastocyanin-like" evidence="9">
    <location>
        <begin position="27"/>
        <end position="141"/>
    </location>
</feature>
<dbReference type="InterPro" id="IPR002355">
    <property type="entry name" value="Cu_oxidase_Cu_BS"/>
</dbReference>
<feature type="chain" id="PRO_5015715595" description="Multicopper oxidase" evidence="6">
    <location>
        <begin position="19"/>
        <end position="560"/>
    </location>
</feature>
<evidence type="ECO:0000256" key="6">
    <source>
        <dbReference type="SAM" id="SignalP"/>
    </source>
</evidence>